<reference evidence="2" key="1">
    <citation type="submission" date="2019-12" db="UniProtKB">
        <authorList>
            <consortium name="WormBaseParasite"/>
        </authorList>
    </citation>
    <scope>IDENTIFICATION</scope>
</reference>
<dbReference type="AlphaFoldDB" id="A0A5S6R1L4"/>
<evidence type="ECO:0000313" key="2">
    <source>
        <dbReference type="WBParaSite" id="TMUE_3000013052.1"/>
    </source>
</evidence>
<organism evidence="1 2">
    <name type="scientific">Trichuris muris</name>
    <name type="common">Mouse whipworm</name>
    <dbReference type="NCBI Taxonomy" id="70415"/>
    <lineage>
        <taxon>Eukaryota</taxon>
        <taxon>Metazoa</taxon>
        <taxon>Ecdysozoa</taxon>
        <taxon>Nematoda</taxon>
        <taxon>Enoplea</taxon>
        <taxon>Dorylaimia</taxon>
        <taxon>Trichinellida</taxon>
        <taxon>Trichuridae</taxon>
        <taxon>Trichuris</taxon>
    </lineage>
</organism>
<name>A0A5S6R1L4_TRIMR</name>
<dbReference type="Proteomes" id="UP000046395">
    <property type="component" value="Unassembled WGS sequence"/>
</dbReference>
<keyword evidence="1" id="KW-1185">Reference proteome</keyword>
<dbReference type="WBParaSite" id="TMUE_3000013052.1">
    <property type="protein sequence ID" value="TMUE_3000013052.1"/>
    <property type="gene ID" value="WBGene00287141"/>
</dbReference>
<sequence>MLVTDRSSSHHSLPKASPVRWTTSCATDILEATATTTHMATNRESRRQDILSRFLAWIRGRKYSHEKPAKMKSSASWPFSHRVTNGNFLKKDLTVCTIPVAPIEAKDWPYIDDDEDVSSTNSQ</sequence>
<protein>
    <submittedName>
        <fullName evidence="2">Uncharacterized protein</fullName>
    </submittedName>
</protein>
<evidence type="ECO:0000313" key="1">
    <source>
        <dbReference type="Proteomes" id="UP000046395"/>
    </source>
</evidence>
<accession>A0A5S6R1L4</accession>
<proteinExistence type="predicted"/>